<dbReference type="GO" id="GO:0046872">
    <property type="term" value="F:metal ion binding"/>
    <property type="evidence" value="ECO:0007669"/>
    <property type="project" value="UniProtKB-KW"/>
</dbReference>
<keyword evidence="7" id="KW-0378">Hydrolase</keyword>
<dbReference type="InterPro" id="IPR047127">
    <property type="entry name" value="MutT-like"/>
</dbReference>
<dbReference type="InterPro" id="IPR015797">
    <property type="entry name" value="NUDIX_hydrolase-like_dom_sf"/>
</dbReference>
<comment type="similarity">
    <text evidence="2">Belongs to the Nudix hydrolase family.</text>
</comment>
<dbReference type="Gene3D" id="3.90.79.10">
    <property type="entry name" value="Nucleoside Triphosphate Pyrophosphohydrolase"/>
    <property type="match status" value="1"/>
</dbReference>
<keyword evidence="4" id="KW-0235">DNA replication</keyword>
<feature type="domain" description="Nudix hydrolase" evidence="17">
    <location>
        <begin position="1"/>
        <end position="133"/>
    </location>
</feature>
<comment type="catalytic activity">
    <reaction evidence="11">
        <text>8-oxo-GTP + H2O = 8-oxo-GMP + diphosphate + H(+)</text>
        <dbReference type="Rhea" id="RHEA:67616"/>
        <dbReference type="ChEBI" id="CHEBI:15377"/>
        <dbReference type="ChEBI" id="CHEBI:15378"/>
        <dbReference type="ChEBI" id="CHEBI:33019"/>
        <dbReference type="ChEBI" id="CHEBI:143553"/>
        <dbReference type="ChEBI" id="CHEBI:145694"/>
    </reaction>
</comment>
<dbReference type="PROSITE" id="PS00893">
    <property type="entry name" value="NUDIX_BOX"/>
    <property type="match status" value="1"/>
</dbReference>
<sequence length="149" mass="17750">MKRLVDVYPYRREQDEVKFLVFKRAADVQYAHQWRMVGGKVNAQETYFEAALRELKEETGLSPDLFWTIPSVNQFYDFKSDSILQIPAFGAEVNKESPITLNHEHVTWKWISQEGIDTYIQWPEQKRLMNQLAHILTSKQILEEWIIEF</sequence>
<evidence type="ECO:0000313" key="18">
    <source>
        <dbReference type="EMBL" id="PAU93811.1"/>
    </source>
</evidence>
<name>A0A2A2G872_9BACT</name>
<dbReference type="GO" id="GO:0006260">
    <property type="term" value="P:DNA replication"/>
    <property type="evidence" value="ECO:0007669"/>
    <property type="project" value="UniProtKB-KW"/>
</dbReference>
<evidence type="ECO:0000313" key="19">
    <source>
        <dbReference type="Proteomes" id="UP000218831"/>
    </source>
</evidence>
<evidence type="ECO:0000256" key="16">
    <source>
        <dbReference type="ARBA" id="ARBA00042798"/>
    </source>
</evidence>
<evidence type="ECO:0000256" key="14">
    <source>
        <dbReference type="ARBA" id="ARBA00041592"/>
    </source>
</evidence>
<dbReference type="InterPro" id="IPR000086">
    <property type="entry name" value="NUDIX_hydrolase_dom"/>
</dbReference>
<keyword evidence="3" id="KW-0515">Mutator protein</keyword>
<dbReference type="EC" id="3.6.1.55" evidence="12"/>
<dbReference type="InterPro" id="IPR020084">
    <property type="entry name" value="NUDIX_hydrolase_CS"/>
</dbReference>
<evidence type="ECO:0000256" key="2">
    <source>
        <dbReference type="ARBA" id="ARBA00005582"/>
    </source>
</evidence>
<dbReference type="RefSeq" id="WP_095606487.1">
    <property type="nucleotide sequence ID" value="NZ_NSKE01000006.1"/>
</dbReference>
<evidence type="ECO:0000256" key="9">
    <source>
        <dbReference type="ARBA" id="ARBA00023204"/>
    </source>
</evidence>
<evidence type="ECO:0000256" key="10">
    <source>
        <dbReference type="ARBA" id="ARBA00035861"/>
    </source>
</evidence>
<accession>A0A2A2G872</accession>
<keyword evidence="8" id="KW-0460">Magnesium</keyword>
<dbReference type="GO" id="GO:0044715">
    <property type="term" value="F:8-oxo-dGDP phosphatase activity"/>
    <property type="evidence" value="ECO:0007669"/>
    <property type="project" value="TreeGrafter"/>
</dbReference>
<protein>
    <recommendedName>
        <fullName evidence="13">8-oxo-dGTP diphosphatase</fullName>
        <ecNumber evidence="12">3.6.1.55</ecNumber>
    </recommendedName>
    <alternativeName>
        <fullName evidence="16">7,8-dihydro-8-oxoguanine-triphosphatase</fullName>
    </alternativeName>
    <alternativeName>
        <fullName evidence="15">Mutator protein MutT</fullName>
    </alternativeName>
    <alternativeName>
        <fullName evidence="14">dGTP pyrophosphohydrolase</fullName>
    </alternativeName>
</protein>
<evidence type="ECO:0000256" key="3">
    <source>
        <dbReference type="ARBA" id="ARBA00022457"/>
    </source>
</evidence>
<evidence type="ECO:0000256" key="8">
    <source>
        <dbReference type="ARBA" id="ARBA00022842"/>
    </source>
</evidence>
<dbReference type="PANTHER" id="PTHR47707:SF1">
    <property type="entry name" value="NUDIX HYDROLASE FAMILY PROTEIN"/>
    <property type="match status" value="1"/>
</dbReference>
<evidence type="ECO:0000256" key="11">
    <source>
        <dbReference type="ARBA" id="ARBA00036904"/>
    </source>
</evidence>
<keyword evidence="19" id="KW-1185">Reference proteome</keyword>
<proteinExistence type="inferred from homology"/>
<keyword evidence="6" id="KW-0227">DNA damage</keyword>
<comment type="caution">
    <text evidence="18">The sequence shown here is derived from an EMBL/GenBank/DDBJ whole genome shotgun (WGS) entry which is preliminary data.</text>
</comment>
<dbReference type="Proteomes" id="UP000218831">
    <property type="component" value="Unassembled WGS sequence"/>
</dbReference>
<organism evidence="18 19">
    <name type="scientific">Fodinibius salipaludis</name>
    <dbReference type="NCBI Taxonomy" id="2032627"/>
    <lineage>
        <taxon>Bacteria</taxon>
        <taxon>Pseudomonadati</taxon>
        <taxon>Balneolota</taxon>
        <taxon>Balneolia</taxon>
        <taxon>Balneolales</taxon>
        <taxon>Balneolaceae</taxon>
        <taxon>Fodinibius</taxon>
    </lineage>
</organism>
<evidence type="ECO:0000256" key="12">
    <source>
        <dbReference type="ARBA" id="ARBA00038905"/>
    </source>
</evidence>
<evidence type="ECO:0000259" key="17">
    <source>
        <dbReference type="PROSITE" id="PS51462"/>
    </source>
</evidence>
<dbReference type="SUPFAM" id="SSF55811">
    <property type="entry name" value="Nudix"/>
    <property type="match status" value="1"/>
</dbReference>
<evidence type="ECO:0000256" key="4">
    <source>
        <dbReference type="ARBA" id="ARBA00022705"/>
    </source>
</evidence>
<dbReference type="PROSITE" id="PS51462">
    <property type="entry name" value="NUDIX"/>
    <property type="match status" value="1"/>
</dbReference>
<evidence type="ECO:0000256" key="15">
    <source>
        <dbReference type="ARBA" id="ARBA00041979"/>
    </source>
</evidence>
<keyword evidence="9" id="KW-0234">DNA repair</keyword>
<dbReference type="EMBL" id="NSKE01000006">
    <property type="protein sequence ID" value="PAU93811.1"/>
    <property type="molecule type" value="Genomic_DNA"/>
</dbReference>
<dbReference type="GO" id="GO:0035539">
    <property type="term" value="F:8-oxo-7,8-dihydrodeoxyguanosine triphosphate pyrophosphatase activity"/>
    <property type="evidence" value="ECO:0007669"/>
    <property type="project" value="UniProtKB-EC"/>
</dbReference>
<comment type="catalytic activity">
    <reaction evidence="10">
        <text>8-oxo-dGTP + H2O = 8-oxo-dGMP + diphosphate + H(+)</text>
        <dbReference type="Rhea" id="RHEA:31575"/>
        <dbReference type="ChEBI" id="CHEBI:15377"/>
        <dbReference type="ChEBI" id="CHEBI:15378"/>
        <dbReference type="ChEBI" id="CHEBI:33019"/>
        <dbReference type="ChEBI" id="CHEBI:63224"/>
        <dbReference type="ChEBI" id="CHEBI:77896"/>
        <dbReference type="EC" id="3.6.1.55"/>
    </reaction>
</comment>
<reference evidence="18 19" key="1">
    <citation type="submission" date="2017-08" db="EMBL/GenBank/DDBJ databases">
        <title>Aliifodinibius alkalisoli sp. nov., isolated from saline alkaline soil.</title>
        <authorList>
            <person name="Liu D."/>
            <person name="Zhang G."/>
        </authorList>
    </citation>
    <scope>NUCLEOTIDE SEQUENCE [LARGE SCALE GENOMIC DNA]</scope>
    <source>
        <strain evidence="18 19">WN023</strain>
    </source>
</reference>
<keyword evidence="5" id="KW-0479">Metal-binding</keyword>
<evidence type="ECO:0000256" key="7">
    <source>
        <dbReference type="ARBA" id="ARBA00022801"/>
    </source>
</evidence>
<evidence type="ECO:0000256" key="1">
    <source>
        <dbReference type="ARBA" id="ARBA00001946"/>
    </source>
</evidence>
<evidence type="ECO:0000256" key="5">
    <source>
        <dbReference type="ARBA" id="ARBA00022723"/>
    </source>
</evidence>
<gene>
    <name evidence="18" type="ORF">CK503_09045</name>
</gene>
<dbReference type="AlphaFoldDB" id="A0A2A2G872"/>
<dbReference type="PANTHER" id="PTHR47707">
    <property type="entry name" value="8-OXO-DGTP DIPHOSPHATASE"/>
    <property type="match status" value="1"/>
</dbReference>
<dbReference type="GO" id="GO:0006281">
    <property type="term" value="P:DNA repair"/>
    <property type="evidence" value="ECO:0007669"/>
    <property type="project" value="UniProtKB-KW"/>
</dbReference>
<comment type="cofactor">
    <cofactor evidence="1">
        <name>Mg(2+)</name>
        <dbReference type="ChEBI" id="CHEBI:18420"/>
    </cofactor>
</comment>
<dbReference type="Pfam" id="PF00293">
    <property type="entry name" value="NUDIX"/>
    <property type="match status" value="1"/>
</dbReference>
<dbReference type="GO" id="GO:0044716">
    <property type="term" value="F:8-oxo-GDP phosphatase activity"/>
    <property type="evidence" value="ECO:0007669"/>
    <property type="project" value="TreeGrafter"/>
</dbReference>
<dbReference type="GO" id="GO:0008413">
    <property type="term" value="F:8-oxo-7,8-dihydroguanosine triphosphate pyrophosphatase activity"/>
    <property type="evidence" value="ECO:0007669"/>
    <property type="project" value="TreeGrafter"/>
</dbReference>
<dbReference type="OrthoDB" id="9804563at2"/>
<evidence type="ECO:0000256" key="13">
    <source>
        <dbReference type="ARBA" id="ARBA00040794"/>
    </source>
</evidence>
<evidence type="ECO:0000256" key="6">
    <source>
        <dbReference type="ARBA" id="ARBA00022763"/>
    </source>
</evidence>